<protein>
    <submittedName>
        <fullName evidence="1">Uncharacterized protein</fullName>
    </submittedName>
</protein>
<gene>
    <name evidence="1" type="ORF">RchiOBHm_Chr1g0381831</name>
</gene>
<dbReference type="Proteomes" id="UP000238479">
    <property type="component" value="Chromosome 1"/>
</dbReference>
<dbReference type="EMBL" id="PDCK01000039">
    <property type="protein sequence ID" value="PRQ60490.1"/>
    <property type="molecule type" value="Genomic_DNA"/>
</dbReference>
<name>A0A2P6SP93_ROSCH</name>
<organism evidence="1 2">
    <name type="scientific">Rosa chinensis</name>
    <name type="common">China rose</name>
    <dbReference type="NCBI Taxonomy" id="74649"/>
    <lineage>
        <taxon>Eukaryota</taxon>
        <taxon>Viridiplantae</taxon>
        <taxon>Streptophyta</taxon>
        <taxon>Embryophyta</taxon>
        <taxon>Tracheophyta</taxon>
        <taxon>Spermatophyta</taxon>
        <taxon>Magnoliopsida</taxon>
        <taxon>eudicotyledons</taxon>
        <taxon>Gunneridae</taxon>
        <taxon>Pentapetalae</taxon>
        <taxon>rosids</taxon>
        <taxon>fabids</taxon>
        <taxon>Rosales</taxon>
        <taxon>Rosaceae</taxon>
        <taxon>Rosoideae</taxon>
        <taxon>Rosoideae incertae sedis</taxon>
        <taxon>Rosa</taxon>
    </lineage>
</organism>
<comment type="caution">
    <text evidence="1">The sequence shown here is derived from an EMBL/GenBank/DDBJ whole genome shotgun (WGS) entry which is preliminary data.</text>
</comment>
<accession>A0A2P6SP93</accession>
<keyword evidence="2" id="KW-1185">Reference proteome</keyword>
<dbReference type="AlphaFoldDB" id="A0A2P6SP93"/>
<evidence type="ECO:0000313" key="2">
    <source>
        <dbReference type="Proteomes" id="UP000238479"/>
    </source>
</evidence>
<evidence type="ECO:0000313" key="1">
    <source>
        <dbReference type="EMBL" id="PRQ60490.1"/>
    </source>
</evidence>
<dbReference type="Gramene" id="PRQ60490">
    <property type="protein sequence ID" value="PRQ60490"/>
    <property type="gene ID" value="RchiOBHm_Chr1g0381831"/>
</dbReference>
<proteinExistence type="predicted"/>
<sequence>MPCTFNVYNKESYLVFPKESGTLQHGYCTYTNRRNWMRKVSSMQIYSSMTRASSSMYRHVPNLQINRGNQIDALSFYFMLLISFTQ</sequence>
<reference evidence="1 2" key="1">
    <citation type="journal article" date="2018" name="Nat. Genet.">
        <title>The Rosa genome provides new insights in the design of modern roses.</title>
        <authorList>
            <person name="Bendahmane M."/>
        </authorList>
    </citation>
    <scope>NUCLEOTIDE SEQUENCE [LARGE SCALE GENOMIC DNA]</scope>
    <source>
        <strain evidence="2">cv. Old Blush</strain>
    </source>
</reference>